<evidence type="ECO:0000256" key="9">
    <source>
        <dbReference type="ARBA" id="ARBA00022842"/>
    </source>
</evidence>
<dbReference type="NCBIfam" id="NF008746">
    <property type="entry name" value="PRK11779.1"/>
    <property type="match status" value="1"/>
</dbReference>
<dbReference type="PIRSF" id="PIRSF000977">
    <property type="entry name" value="Exodeoxyribonuclease_I"/>
    <property type="match status" value="1"/>
</dbReference>
<evidence type="ECO:0000256" key="4">
    <source>
        <dbReference type="ARBA" id="ARBA00022722"/>
    </source>
</evidence>
<comment type="catalytic activity">
    <reaction evidence="1 14">
        <text>Exonucleolytic cleavage in the 3'- to 5'-direction to yield nucleoside 5'-phosphates.</text>
        <dbReference type="EC" id="3.1.11.1"/>
    </reaction>
</comment>
<dbReference type="InterPro" id="IPR023607">
    <property type="entry name" value="Exodeoxyribonuclease_I"/>
</dbReference>
<dbReference type="InterPro" id="IPR034747">
    <property type="entry name" value="EXOI_SH3"/>
</dbReference>
<evidence type="ECO:0000313" key="22">
    <source>
        <dbReference type="Proteomes" id="UP001177595"/>
    </source>
</evidence>
<dbReference type="InterPro" id="IPR022894">
    <property type="entry name" value="Oligoribonuclease"/>
</dbReference>
<evidence type="ECO:0000256" key="3">
    <source>
        <dbReference type="ARBA" id="ARBA00019900"/>
    </source>
</evidence>
<dbReference type="PROSITE" id="PS51784">
    <property type="entry name" value="EXOI_SH3"/>
    <property type="match status" value="1"/>
</dbReference>
<dbReference type="InterPro" id="IPR036397">
    <property type="entry name" value="RNaseH_sf"/>
</dbReference>
<keyword evidence="5 16" id="KW-0479">Metal-binding</keyword>
<dbReference type="Pfam" id="PF26016">
    <property type="entry name" value="ExoI_C"/>
    <property type="match status" value="1"/>
</dbReference>
<dbReference type="SUPFAM" id="SSF53098">
    <property type="entry name" value="Ribonuclease H-like"/>
    <property type="match status" value="1"/>
</dbReference>
<evidence type="ECO:0000313" key="20">
    <source>
        <dbReference type="EMBL" id="WGM07761.1"/>
    </source>
</evidence>
<evidence type="ECO:0000256" key="8">
    <source>
        <dbReference type="ARBA" id="ARBA00022839"/>
    </source>
</evidence>
<dbReference type="PROSITE" id="PS51785">
    <property type="entry name" value="EXOI_C"/>
    <property type="match status" value="1"/>
</dbReference>
<evidence type="ECO:0000259" key="17">
    <source>
        <dbReference type="PROSITE" id="PS51784"/>
    </source>
</evidence>
<dbReference type="RefSeq" id="WP_135677737.1">
    <property type="nucleotide sequence ID" value="NZ_CP038613.1"/>
</dbReference>
<dbReference type="Pfam" id="PF08411">
    <property type="entry name" value="ExoI_SH3"/>
    <property type="match status" value="1"/>
</dbReference>
<dbReference type="Gene3D" id="1.10.287.1240">
    <property type="match status" value="1"/>
</dbReference>
<dbReference type="PANTHER" id="PTHR11046:SF11">
    <property type="entry name" value="EXODEOXYRIBONUCLEASE I"/>
    <property type="match status" value="1"/>
</dbReference>
<reference evidence="19" key="1">
    <citation type="submission" date="2023-04" db="EMBL/GenBank/DDBJ databases">
        <title>Genome dynamics across the evolutionary transition to endosymbiosis.</title>
        <authorList>
            <person name="Siozios S."/>
            <person name="Nadal-Jimenez P."/>
            <person name="Azagi T."/>
            <person name="Sprong H."/>
            <person name="Frost C.L."/>
            <person name="Parratt S.R."/>
            <person name="Taylor G."/>
            <person name="Brettell L."/>
            <person name="Lew K.C."/>
            <person name="Croft L."/>
            <person name="King K.C."/>
            <person name="Brockhurst M.A."/>
            <person name="Hypsa V."/>
            <person name="Novakova E."/>
            <person name="Darby A.C."/>
            <person name="Hurst G.D.D."/>
        </authorList>
    </citation>
    <scope>NUCLEOTIDE SEQUENCE</scope>
    <source>
        <strain evidence="20">ANv_CAN</strain>
        <strain evidence="19">APv</strain>
    </source>
</reference>
<keyword evidence="9 16" id="KW-0460">Magnesium</keyword>
<dbReference type="GeneID" id="96877543"/>
<dbReference type="InterPro" id="IPR013620">
    <property type="entry name" value="Exonuc_1_SH3"/>
</dbReference>
<dbReference type="FunFam" id="3.30.1520.20:FF:000001">
    <property type="entry name" value="Exodeoxyribonuclease I"/>
    <property type="match status" value="1"/>
</dbReference>
<dbReference type="GO" id="GO:0003677">
    <property type="term" value="F:DNA binding"/>
    <property type="evidence" value="ECO:0007669"/>
    <property type="project" value="UniProtKB-KW"/>
</dbReference>
<dbReference type="Proteomes" id="UP001177595">
    <property type="component" value="Chromosome"/>
</dbReference>
<feature type="domain" description="ExoI C-terminal" evidence="18">
    <location>
        <begin position="358"/>
        <end position="474"/>
    </location>
</feature>
<comment type="function">
    <text evidence="12">Degrades single-stranded DNA (ssDNA) in a highly processive manner. Also functions as a DNA deoxyribophosphodiesterase that releases deoxyribose-phosphate moieties following the cleavage of DNA at an apurinic/apyrimidinic (AP) site by either an AP endonuclease or AP lyase.</text>
</comment>
<dbReference type="GO" id="GO:0006281">
    <property type="term" value="P:DNA repair"/>
    <property type="evidence" value="ECO:0007669"/>
    <property type="project" value="UniProtKB-KW"/>
</dbReference>
<evidence type="ECO:0000256" key="6">
    <source>
        <dbReference type="ARBA" id="ARBA00022763"/>
    </source>
</evidence>
<gene>
    <name evidence="19" type="primary">sbcB</name>
    <name evidence="19" type="ORF">QE210_10560</name>
    <name evidence="20" type="ORF">QE258_11445</name>
</gene>
<dbReference type="EMBL" id="CP123523">
    <property type="protein sequence ID" value="WGM07761.1"/>
    <property type="molecule type" value="Genomic_DNA"/>
</dbReference>
<dbReference type="Gene3D" id="3.30.420.10">
    <property type="entry name" value="Ribonuclease H-like superfamily/Ribonuclease H"/>
    <property type="match status" value="1"/>
</dbReference>
<feature type="binding site" evidence="16">
    <location>
        <position position="14"/>
    </location>
    <ligand>
        <name>Mg(2+)</name>
        <dbReference type="ChEBI" id="CHEBI:18420"/>
        <label>1</label>
    </ligand>
</feature>
<comment type="subunit">
    <text evidence="13">Monomer. Interacts with ssb (via C-terminus); this interaction stimulates the exonuclease activity by recruiting the enzyme to its substrate.</text>
</comment>
<evidence type="ECO:0000256" key="14">
    <source>
        <dbReference type="PIRNR" id="PIRNR000977"/>
    </source>
</evidence>
<evidence type="ECO:0000256" key="5">
    <source>
        <dbReference type="ARBA" id="ARBA00022723"/>
    </source>
</evidence>
<accession>A0AA95GZI5</accession>
<dbReference type="EMBL" id="CP123504">
    <property type="protein sequence ID" value="WGM03197.1"/>
    <property type="molecule type" value="Genomic_DNA"/>
</dbReference>
<dbReference type="EC" id="3.1.11.1" evidence="2 14"/>
<organism evidence="19 22">
    <name type="scientific">Arsenophonus nasoniae</name>
    <name type="common">son-killer infecting Nasonia vitripennis</name>
    <dbReference type="NCBI Taxonomy" id="638"/>
    <lineage>
        <taxon>Bacteria</taxon>
        <taxon>Pseudomonadati</taxon>
        <taxon>Pseudomonadota</taxon>
        <taxon>Gammaproteobacteria</taxon>
        <taxon>Enterobacterales</taxon>
        <taxon>Morganellaceae</taxon>
        <taxon>Arsenophonus</taxon>
    </lineage>
</organism>
<protein>
    <recommendedName>
        <fullName evidence="3 14">Exodeoxyribonuclease I</fullName>
        <ecNumber evidence="2 14">3.1.11.1</ecNumber>
    </recommendedName>
</protein>
<name>A0AA95GZI5_9GAMM</name>
<feature type="binding site" evidence="15">
    <location>
        <position position="164"/>
    </location>
    <ligand>
        <name>substrate</name>
    </ligand>
</feature>
<dbReference type="AlphaFoldDB" id="A0AA95GZI5"/>
<comment type="cofactor">
    <cofactor evidence="16">
        <name>Mg(2+)</name>
        <dbReference type="ChEBI" id="CHEBI:18420"/>
    </cofactor>
    <text evidence="16">Binds 2 Mg(2+) ions per monomer.</text>
</comment>
<dbReference type="GO" id="GO:0046872">
    <property type="term" value="F:metal ion binding"/>
    <property type="evidence" value="ECO:0007669"/>
    <property type="project" value="UniProtKB-KW"/>
</dbReference>
<dbReference type="Gene3D" id="1.20.1280.70">
    <property type="entry name" value="Exonuclease ExoI, domain 3"/>
    <property type="match status" value="1"/>
</dbReference>
<dbReference type="InterPro" id="IPR058561">
    <property type="entry name" value="Exonuc_1_C"/>
</dbReference>
<evidence type="ECO:0000256" key="7">
    <source>
        <dbReference type="ARBA" id="ARBA00022801"/>
    </source>
</evidence>
<dbReference type="Pfam" id="PF00929">
    <property type="entry name" value="RNase_T"/>
    <property type="match status" value="1"/>
</dbReference>
<dbReference type="FunFam" id="3.30.420.10:FF:000033">
    <property type="entry name" value="Exodeoxyribonuclease I"/>
    <property type="match status" value="1"/>
</dbReference>
<dbReference type="InterPro" id="IPR012337">
    <property type="entry name" value="RNaseH-like_sf"/>
</dbReference>
<evidence type="ECO:0000313" key="19">
    <source>
        <dbReference type="EMBL" id="WGM03197.1"/>
    </source>
</evidence>
<keyword evidence="11 14" id="KW-0234">DNA repair</keyword>
<evidence type="ECO:0000256" key="10">
    <source>
        <dbReference type="ARBA" id="ARBA00023125"/>
    </source>
</evidence>
<dbReference type="Proteomes" id="UP001177592">
    <property type="component" value="Chromosome"/>
</dbReference>
<dbReference type="FunFam" id="1.20.1280.70:FF:000001">
    <property type="entry name" value="Exodeoxyribonuclease I"/>
    <property type="match status" value="1"/>
</dbReference>
<evidence type="ECO:0000256" key="16">
    <source>
        <dbReference type="PIRSR" id="PIRSR000977-2"/>
    </source>
</evidence>
<keyword evidence="7 14" id="KW-0378">Hydrolase</keyword>
<evidence type="ECO:0000259" key="18">
    <source>
        <dbReference type="PROSITE" id="PS51785"/>
    </source>
</evidence>
<dbReference type="Gene3D" id="3.30.1520.20">
    <property type="entry name" value="Exonuclease ExoI, domain 2"/>
    <property type="match status" value="1"/>
</dbReference>
<proteinExistence type="predicted"/>
<dbReference type="GO" id="GO:0000175">
    <property type="term" value="F:3'-5'-RNA exonuclease activity"/>
    <property type="evidence" value="ECO:0007669"/>
    <property type="project" value="InterPro"/>
</dbReference>
<keyword evidence="6 14" id="KW-0227">DNA damage</keyword>
<evidence type="ECO:0000256" key="15">
    <source>
        <dbReference type="PIRSR" id="PIRSR000977-1"/>
    </source>
</evidence>
<evidence type="ECO:0000256" key="2">
    <source>
        <dbReference type="ARBA" id="ARBA00012108"/>
    </source>
</evidence>
<feature type="binding site" evidence="16">
    <location>
        <position position="185"/>
    </location>
    <ligand>
        <name>Mg(2+)</name>
        <dbReference type="ChEBI" id="CHEBI:18420"/>
        <label>2</label>
    </ligand>
</feature>
<evidence type="ECO:0000256" key="12">
    <source>
        <dbReference type="ARBA" id="ARBA00046035"/>
    </source>
</evidence>
<keyword evidence="8 14" id="KW-0269">Exonuclease</keyword>
<dbReference type="GO" id="GO:0008310">
    <property type="term" value="F:single-stranded DNA 3'-5' DNA exonuclease activity"/>
    <property type="evidence" value="ECO:0007669"/>
    <property type="project" value="UniProtKB-EC"/>
</dbReference>
<dbReference type="InterPro" id="IPR038649">
    <property type="entry name" value="EXOI_SH3_sf"/>
</dbReference>
<evidence type="ECO:0000313" key="21">
    <source>
        <dbReference type="Proteomes" id="UP001177592"/>
    </source>
</evidence>
<dbReference type="CDD" id="cd06138">
    <property type="entry name" value="ExoI_N"/>
    <property type="match status" value="1"/>
</dbReference>
<evidence type="ECO:0000256" key="13">
    <source>
        <dbReference type="ARBA" id="ARBA00046792"/>
    </source>
</evidence>
<evidence type="ECO:0000256" key="11">
    <source>
        <dbReference type="ARBA" id="ARBA00023204"/>
    </source>
</evidence>
<sequence length="475" mass="54292">MLANKQKSSFLFHDYETFGQHPALDRPAQFAGIRTDSNFNIIEDPQIFYCAPADDYLPQPQAVMITGITPQYAIAHGINEAEFAKRIHGIFSIANSCILGYNNIRFDDEVTRHIFYRNFYDPYAYSWQQGNSRWDLLDVLRACYALRPDGINWPSNDEGLPSFKLEHLTVVNGIEHANAHDATADVLATIEMAKLIKQAQPKMFDYFFRLRNKNEVKQLIDIIAMTPLVHVSGMFGAIRANTSLIAPLAWHPENRNAIIACDLAADISPLLTLDSDTLRQRLYTPKDELAGELAIPIKLIHINKCPILAPANTLRTADAQRIALDLDVCQNNLAILRQHSEVRDKVIRLFTEAQPFPAATDVDAMLYSGFFGDNDRSTMAIIRQTLPQNLPALDLKFDDPRMRQLFFRYRARNYPATLTEQEQLAWLHHRRDRLTCEKISQYLQTIEQLFAEHQENKEKCQQLKALVDYANQIAS</sequence>
<keyword evidence="10" id="KW-0238">DNA-binding</keyword>
<feature type="binding site" evidence="15">
    <location>
        <position position="16"/>
    </location>
    <ligand>
        <name>substrate</name>
    </ligand>
</feature>
<dbReference type="InterPro" id="IPR013520">
    <property type="entry name" value="Ribonucl_H"/>
</dbReference>
<keyword evidence="4 14" id="KW-0540">Nuclease</keyword>
<evidence type="ECO:0000256" key="1">
    <source>
        <dbReference type="ARBA" id="ARBA00000563"/>
    </source>
</evidence>
<keyword evidence="21" id="KW-1185">Reference proteome</keyword>
<feature type="domain" description="ExoI SH3-like" evidence="17">
    <location>
        <begin position="201"/>
        <end position="354"/>
    </location>
</feature>
<dbReference type="PANTHER" id="PTHR11046">
    <property type="entry name" value="OLIGORIBONUCLEASE, MITOCHONDRIAL"/>
    <property type="match status" value="1"/>
</dbReference>
<feature type="binding site" evidence="16">
    <location>
        <position position="16"/>
    </location>
    <ligand>
        <name>Mg(2+)</name>
        <dbReference type="ChEBI" id="CHEBI:18420"/>
        <label>2</label>
    </ligand>
</feature>